<dbReference type="KEGG" id="dph:EHF33_19825"/>
<dbReference type="OrthoDB" id="54231at2"/>
<geneLocation type="plasmid" evidence="3 4">
    <name>unnamed3</name>
</geneLocation>
<dbReference type="Pfam" id="PF06634">
    <property type="entry name" value="DUF1156"/>
    <property type="match status" value="1"/>
</dbReference>
<dbReference type="NCBIfam" id="NF042963">
    <property type="entry name" value="DUF1156_antiphage"/>
    <property type="match status" value="1"/>
</dbReference>
<keyword evidence="3" id="KW-0614">Plasmid</keyword>
<dbReference type="InterPro" id="IPR049953">
    <property type="entry name" value="Antiphage_assoc"/>
</dbReference>
<evidence type="ECO:0000313" key="3">
    <source>
        <dbReference type="EMBL" id="AZI45269.1"/>
    </source>
</evidence>
<feature type="region of interest" description="Disordered" evidence="1">
    <location>
        <begin position="333"/>
        <end position="356"/>
    </location>
</feature>
<gene>
    <name evidence="3" type="ORF">EHF33_19825</name>
</gene>
<dbReference type="SUPFAM" id="SSF53335">
    <property type="entry name" value="S-adenosyl-L-methionine-dependent methyltransferases"/>
    <property type="match status" value="2"/>
</dbReference>
<protein>
    <submittedName>
        <fullName evidence="3">DUF1156 domain-containing protein</fullName>
    </submittedName>
</protein>
<accession>A0A3G8YJ33</accession>
<dbReference type="InterPro" id="IPR009537">
    <property type="entry name" value="DUF1156"/>
</dbReference>
<evidence type="ECO:0000256" key="1">
    <source>
        <dbReference type="SAM" id="MobiDB-lite"/>
    </source>
</evidence>
<proteinExistence type="predicted"/>
<feature type="compositionally biased region" description="Basic and acidic residues" evidence="1">
    <location>
        <begin position="333"/>
        <end position="344"/>
    </location>
</feature>
<dbReference type="EMBL" id="CP034187">
    <property type="protein sequence ID" value="AZI45269.1"/>
    <property type="molecule type" value="Genomic_DNA"/>
</dbReference>
<dbReference type="AlphaFoldDB" id="A0A3G8YJ33"/>
<evidence type="ECO:0000259" key="2">
    <source>
        <dbReference type="Pfam" id="PF06634"/>
    </source>
</evidence>
<reference evidence="3 4" key="1">
    <citation type="submission" date="2018-11" db="EMBL/GenBank/DDBJ databases">
        <title>Deinococcus shelandsis sp. nov., isolated from South Shetland Islands soil of Antarctica.</title>
        <authorList>
            <person name="Tian J."/>
        </authorList>
    </citation>
    <scope>NUCLEOTIDE SEQUENCE [LARGE SCALE GENOMIC DNA]</scope>
    <source>
        <strain evidence="3 4">S14-83T</strain>
        <plasmid evidence="3 4">unnamed3</plasmid>
    </source>
</reference>
<organism evidence="3 4">
    <name type="scientific">Deinococcus psychrotolerans</name>
    <dbReference type="NCBI Taxonomy" id="2489213"/>
    <lineage>
        <taxon>Bacteria</taxon>
        <taxon>Thermotogati</taxon>
        <taxon>Deinococcota</taxon>
        <taxon>Deinococci</taxon>
        <taxon>Deinococcales</taxon>
        <taxon>Deinococcaceae</taxon>
        <taxon>Deinococcus</taxon>
    </lineage>
</organism>
<name>A0A3G8YJ33_9DEIO</name>
<feature type="domain" description="DUF1156" evidence="2">
    <location>
        <begin position="11"/>
        <end position="72"/>
    </location>
</feature>
<dbReference type="REBASE" id="284271">
    <property type="entry name" value="M.Dsp1483ORF19825P"/>
</dbReference>
<dbReference type="Proteomes" id="UP000276417">
    <property type="component" value="Plasmid unnamed3"/>
</dbReference>
<evidence type="ECO:0000313" key="4">
    <source>
        <dbReference type="Proteomes" id="UP000276417"/>
    </source>
</evidence>
<dbReference type="InterPro" id="IPR029063">
    <property type="entry name" value="SAM-dependent_MTases_sf"/>
</dbReference>
<keyword evidence="4" id="KW-1185">Reference proteome</keyword>
<sequence>MRDAPALIEQYLPVAKLSAESYKERKAVSGQTLTGLGKWWGRKPLILVRATLLGLLLPQTDDAKADADIFLKLLTMDDAGLERRRSKPIKADKVLEVLLTLPPEQSRRYVMTGPDGQPMVRALDKADKDALQMLVFKHLPYAEKLTYADRPEHLSGPDKAAWKAINAHLGTQAQSLPELVEELGLRRFGHRPRVGDAFAGGGSIPFEAARIGADAYASDLNPVAGLLTWAALNLVGGGPEVAERVQKAQREVFEAVDKQVTAWGIEHNEQGWRADAYLYCVEVRDPESSYMVPLAPSWVIADKGVCAELVADPANKRYDIRIIENATAAQMKRAKDNGTVKDARLTPPNGGPSTPIRVLREQGSGLRQWENDDVVPRPDDVFQERLYCIRWVETYSEGGKIKTRRHYRASTEADQRREARVLELLRERFADWQEKGFIPSSRIESGYNTDQPMRERGWSHWQHLFTPRQLLVHGLFQYFGESEKVLSIGNQLLVYRLANWNSRLSQWLSSQGGGIGGGKATYYNNALNTFFNFSVRPMQALYSTQIVFNSDNILKAQVELKDARSNDTICDFWITDPPYADAVNYDEVSEFFLAWYEKHIPRLFPEWYGDSKRALAVKGNDAGFRQSMVEVYANLTRHMPDNGAQVVMFTHQDAAVWADLALILWAAGLRVTAAWTISTETDSALKAGNYVQGTVLLVLRKRISTEAVFEDELLHEIEQEVVRQLDTMKALDDSSEPNFGDADYQLAAYAAALRVLTANPIEGIDPEREISRPRVKGEVSLIQKLIEQAVAIAVNYLIPRGIERDLWLTLTPHERYYLKGLEVEAHAEYRSGVYMELARGIGASDYAELFGNSKANTVRLATPSELGRKGLEKGRGPMGGTLLRHTLFAVGKTSESGDPQEGKNWLRHELGSSYWADRARVMGLLTYLESMGRIEGAAHWQEDAHSASLLRGVLENDRV</sequence>